<evidence type="ECO:0000313" key="2">
    <source>
        <dbReference type="EMBL" id="CAF2060312.1"/>
    </source>
</evidence>
<proteinExistence type="predicted"/>
<gene>
    <name evidence="2" type="ORF">DARMORV10_C06P29470.1</name>
</gene>
<feature type="compositionally biased region" description="Polar residues" evidence="1">
    <location>
        <begin position="146"/>
        <end position="155"/>
    </location>
</feature>
<feature type="compositionally biased region" description="Polar residues" evidence="1">
    <location>
        <begin position="71"/>
        <end position="83"/>
    </location>
</feature>
<evidence type="ECO:0000256" key="1">
    <source>
        <dbReference type="SAM" id="MobiDB-lite"/>
    </source>
</evidence>
<name>A0A816QF12_BRANA</name>
<feature type="region of interest" description="Disordered" evidence="1">
    <location>
        <begin position="71"/>
        <end position="175"/>
    </location>
</feature>
<organism evidence="2">
    <name type="scientific">Brassica napus</name>
    <name type="common">Rape</name>
    <dbReference type="NCBI Taxonomy" id="3708"/>
    <lineage>
        <taxon>Eukaryota</taxon>
        <taxon>Viridiplantae</taxon>
        <taxon>Streptophyta</taxon>
        <taxon>Embryophyta</taxon>
        <taxon>Tracheophyta</taxon>
        <taxon>Spermatophyta</taxon>
        <taxon>Magnoliopsida</taxon>
        <taxon>eudicotyledons</taxon>
        <taxon>Gunneridae</taxon>
        <taxon>Pentapetalae</taxon>
        <taxon>rosids</taxon>
        <taxon>malvids</taxon>
        <taxon>Brassicales</taxon>
        <taxon>Brassicaceae</taxon>
        <taxon>Brassiceae</taxon>
        <taxon>Brassica</taxon>
    </lineage>
</organism>
<sequence length="175" mass="18975">MNVVLFSPLKSSPVFCLYRRRSGTSPSTSTRSGLAFFQGFHLTKLRPPSLIAMDLKSPLQNVIYDAAHPSNKNSSFSMSTHPTATPDPRWPSKCRWSMQSPPPASTDTVSVEETKAGSELSSTPHVSDGNEDMRNQIDVIDLESNPKVSTETPSYSGVEPELDAAGNITSSEITS</sequence>
<reference evidence="2" key="1">
    <citation type="submission" date="2021-01" db="EMBL/GenBank/DDBJ databases">
        <authorList>
            <consortium name="Genoscope - CEA"/>
            <person name="William W."/>
        </authorList>
    </citation>
    <scope>NUCLEOTIDE SEQUENCE</scope>
</reference>
<protein>
    <submittedName>
        <fullName evidence="2">(rape) hypothetical protein</fullName>
    </submittedName>
</protein>
<dbReference type="Proteomes" id="UP001295469">
    <property type="component" value="Chromosome C06"/>
</dbReference>
<dbReference type="AlphaFoldDB" id="A0A816QF12"/>
<dbReference type="EMBL" id="HG994370">
    <property type="protein sequence ID" value="CAF2060312.1"/>
    <property type="molecule type" value="Genomic_DNA"/>
</dbReference>
<accession>A0A816QF12</accession>